<dbReference type="SMART" id="SM00710">
    <property type="entry name" value="PbH1"/>
    <property type="match status" value="8"/>
</dbReference>
<dbReference type="InterPro" id="IPR006626">
    <property type="entry name" value="PbH1"/>
</dbReference>
<gene>
    <name evidence="2" type="ORF">ERL59_10345</name>
</gene>
<dbReference type="Gene3D" id="2.160.20.10">
    <property type="entry name" value="Single-stranded right-handed beta-helix, Pectin lyase-like"/>
    <property type="match status" value="1"/>
</dbReference>
<dbReference type="EMBL" id="SIJB01000024">
    <property type="protein sequence ID" value="NBI29360.1"/>
    <property type="molecule type" value="Genomic_DNA"/>
</dbReference>
<protein>
    <recommendedName>
        <fullName evidence="1">Right handed beta helix domain-containing protein</fullName>
    </recommendedName>
</protein>
<dbReference type="OrthoDB" id="2496562at2"/>
<keyword evidence="3" id="KW-1185">Reference proteome</keyword>
<evidence type="ECO:0000313" key="2">
    <source>
        <dbReference type="EMBL" id="NBI29360.1"/>
    </source>
</evidence>
<evidence type="ECO:0000313" key="3">
    <source>
        <dbReference type="Proteomes" id="UP000448943"/>
    </source>
</evidence>
<organism evidence="2 3">
    <name type="scientific">Chengkuizengella marina</name>
    <dbReference type="NCBI Taxonomy" id="2507566"/>
    <lineage>
        <taxon>Bacteria</taxon>
        <taxon>Bacillati</taxon>
        <taxon>Bacillota</taxon>
        <taxon>Bacilli</taxon>
        <taxon>Bacillales</taxon>
        <taxon>Paenibacillaceae</taxon>
        <taxon>Chengkuizengella</taxon>
    </lineage>
</organism>
<sequence length="362" mass="38065">MTVFNVPDPIPTITAALAMAGPNDTIRIAPGTFPEALVIGAGKDGIRIIGSGVNKTILEGNNALNTAFDITGSQLVTIECLTVQNYTNDGIEINTNSNILKNLLVTGNGAEGVHITSGGTHNLIMDVESSGNNNDGIDIDTNFNYCINCIVKDNGFDGFSITADCNFIYNNTAQGNGDGIFTTSTATDNLFINNCLISNTDSGLDAEGDGNLIYCNQAIGNTNFGFEIEENNLVLGNKAAKNGTDGIMAADLSSGTDNRILKNKIIQNMMNGINITGIDSIIDNNCVVDNTLAGILLSATSDSNGVRSNCLEGNNPDIQDDGGPANVIDENICETSVPDGLCENCGFNSIKTKGRFFPPHFK</sequence>
<dbReference type="InterPro" id="IPR012334">
    <property type="entry name" value="Pectin_lyas_fold"/>
</dbReference>
<name>A0A6N9Q3L0_9BACL</name>
<dbReference type="RefSeq" id="WP_160646167.1">
    <property type="nucleotide sequence ID" value="NZ_SIJB01000024.1"/>
</dbReference>
<feature type="domain" description="Right handed beta helix" evidence="1">
    <location>
        <begin position="128"/>
        <end position="251"/>
    </location>
</feature>
<dbReference type="AlphaFoldDB" id="A0A6N9Q3L0"/>
<proteinExistence type="predicted"/>
<accession>A0A6N9Q3L0</accession>
<dbReference type="SUPFAM" id="SSF51126">
    <property type="entry name" value="Pectin lyase-like"/>
    <property type="match status" value="1"/>
</dbReference>
<reference evidence="2 3" key="1">
    <citation type="submission" date="2019-01" db="EMBL/GenBank/DDBJ databases">
        <title>Chengkuizengella sp. nov., isolated from deep-sea sediment of East Pacific Ocean.</title>
        <authorList>
            <person name="Yang J."/>
            <person name="Lai Q."/>
            <person name="Shao Z."/>
        </authorList>
    </citation>
    <scope>NUCLEOTIDE SEQUENCE [LARGE SCALE GENOMIC DNA]</scope>
    <source>
        <strain evidence="2 3">YPA3-1-1</strain>
    </source>
</reference>
<dbReference type="Proteomes" id="UP000448943">
    <property type="component" value="Unassembled WGS sequence"/>
</dbReference>
<dbReference type="InterPro" id="IPR011050">
    <property type="entry name" value="Pectin_lyase_fold/virulence"/>
</dbReference>
<dbReference type="Pfam" id="PF13229">
    <property type="entry name" value="Beta_helix"/>
    <property type="match status" value="1"/>
</dbReference>
<evidence type="ECO:0000259" key="1">
    <source>
        <dbReference type="Pfam" id="PF13229"/>
    </source>
</evidence>
<comment type="caution">
    <text evidence="2">The sequence shown here is derived from an EMBL/GenBank/DDBJ whole genome shotgun (WGS) entry which is preliminary data.</text>
</comment>
<dbReference type="InterPro" id="IPR039448">
    <property type="entry name" value="Beta_helix"/>
</dbReference>